<reference evidence="1 2" key="1">
    <citation type="submission" date="2019-02" db="EMBL/GenBank/DDBJ databases">
        <title>Comparative genomic analysis of the Hafnia genus genomes.</title>
        <authorList>
            <person name="Zhiqiu Y."/>
            <person name="Chao Y."/>
            <person name="Yuhui D."/>
            <person name="Di H."/>
            <person name="Bin L."/>
        </authorList>
    </citation>
    <scope>NUCLEOTIDE SEQUENCE [LARGE SCALE GENOMIC DNA]</scope>
    <source>
        <strain evidence="1 2">PCM_1210</strain>
    </source>
</reference>
<dbReference type="AlphaFoldDB" id="A0ABD7Q0L5"/>
<dbReference type="EMBL" id="SITJ01000077">
    <property type="protein sequence ID" value="TBL65714.1"/>
    <property type="molecule type" value="Genomic_DNA"/>
</dbReference>
<dbReference type="Proteomes" id="UP000291600">
    <property type="component" value="Unassembled WGS sequence"/>
</dbReference>
<sequence length="113" mass="12469">MANTEAALTVPINVGDRFNGLTQIAILRGQFFGDDCGKDLARFISDMHDISDKHYAENKRVLGAIFYLANIPAARHEVELSELTIAEKKALISAMNHLKAVVSLFPKQLSMPN</sequence>
<protein>
    <recommendedName>
        <fullName evidence="3">DUF5347 domain-containing protein</fullName>
    </recommendedName>
</protein>
<name>A0ABD7Q0L5_HAFAL</name>
<dbReference type="Pfam" id="PF17282">
    <property type="entry name" value="DUF5347"/>
    <property type="match status" value="1"/>
</dbReference>
<comment type="caution">
    <text evidence="1">The sequence shown here is derived from an EMBL/GenBank/DDBJ whole genome shotgun (WGS) entry which is preliminary data.</text>
</comment>
<dbReference type="RefSeq" id="WP_130971547.1">
    <property type="nucleotide sequence ID" value="NZ_SITJ01000077.1"/>
</dbReference>
<evidence type="ECO:0008006" key="3">
    <source>
        <dbReference type="Google" id="ProtNLM"/>
    </source>
</evidence>
<proteinExistence type="predicted"/>
<organism evidence="1 2">
    <name type="scientific">Hafnia alvei</name>
    <dbReference type="NCBI Taxonomy" id="569"/>
    <lineage>
        <taxon>Bacteria</taxon>
        <taxon>Pseudomonadati</taxon>
        <taxon>Pseudomonadota</taxon>
        <taxon>Gammaproteobacteria</taxon>
        <taxon>Enterobacterales</taxon>
        <taxon>Hafniaceae</taxon>
        <taxon>Hafnia</taxon>
    </lineage>
</organism>
<evidence type="ECO:0000313" key="2">
    <source>
        <dbReference type="Proteomes" id="UP000291600"/>
    </source>
</evidence>
<gene>
    <name evidence="1" type="ORF">EYY96_19275</name>
</gene>
<evidence type="ECO:0000313" key="1">
    <source>
        <dbReference type="EMBL" id="TBL65714.1"/>
    </source>
</evidence>
<dbReference type="InterPro" id="IPR035232">
    <property type="entry name" value="DUF5347"/>
</dbReference>
<accession>A0ABD7Q0L5</accession>